<sequence>GQDHPADRRRNPSDGAAGPHGR</sequence>
<reference evidence="2" key="1">
    <citation type="submission" date="2020-02" db="EMBL/GenBank/DDBJ databases">
        <authorList>
            <person name="Meier V. D."/>
        </authorList>
    </citation>
    <scope>NUCLEOTIDE SEQUENCE</scope>
    <source>
        <strain evidence="2">AVDCRST_MAG51</strain>
    </source>
</reference>
<gene>
    <name evidence="2" type="ORF">AVDCRST_MAG51-2735</name>
</gene>
<proteinExistence type="predicted"/>
<name>A0A6J4Q2C5_9BURK</name>
<organism evidence="2">
    <name type="scientific">uncultured Ramlibacter sp</name>
    <dbReference type="NCBI Taxonomy" id="260755"/>
    <lineage>
        <taxon>Bacteria</taxon>
        <taxon>Pseudomonadati</taxon>
        <taxon>Pseudomonadota</taxon>
        <taxon>Betaproteobacteria</taxon>
        <taxon>Burkholderiales</taxon>
        <taxon>Comamonadaceae</taxon>
        <taxon>Ramlibacter</taxon>
        <taxon>environmental samples</taxon>
    </lineage>
</organism>
<feature type="compositionally biased region" description="Basic and acidic residues" evidence="1">
    <location>
        <begin position="1"/>
        <end position="12"/>
    </location>
</feature>
<evidence type="ECO:0000256" key="1">
    <source>
        <dbReference type="SAM" id="MobiDB-lite"/>
    </source>
</evidence>
<feature type="non-terminal residue" evidence="2">
    <location>
        <position position="1"/>
    </location>
</feature>
<accession>A0A6J4Q2C5</accession>
<evidence type="ECO:0000313" key="2">
    <source>
        <dbReference type="EMBL" id="CAA9432505.1"/>
    </source>
</evidence>
<feature type="non-terminal residue" evidence="2">
    <location>
        <position position="22"/>
    </location>
</feature>
<protein>
    <submittedName>
        <fullName evidence="2">Uncharacterized protein</fullName>
    </submittedName>
</protein>
<feature type="region of interest" description="Disordered" evidence="1">
    <location>
        <begin position="1"/>
        <end position="22"/>
    </location>
</feature>
<dbReference type="EMBL" id="CADCUX010000584">
    <property type="protein sequence ID" value="CAA9432505.1"/>
    <property type="molecule type" value="Genomic_DNA"/>
</dbReference>
<dbReference type="AlphaFoldDB" id="A0A6J4Q2C5"/>